<evidence type="ECO:0000259" key="2">
    <source>
        <dbReference type="SMART" id="SM00382"/>
    </source>
</evidence>
<proteinExistence type="predicted"/>
<dbReference type="GO" id="GO:0016887">
    <property type="term" value="F:ATP hydrolysis activity"/>
    <property type="evidence" value="ECO:0007669"/>
    <property type="project" value="InterPro"/>
</dbReference>
<evidence type="ECO:0000313" key="3">
    <source>
        <dbReference type="EMBL" id="CAG5163407.1"/>
    </source>
</evidence>
<dbReference type="Proteomes" id="UP000676310">
    <property type="component" value="Unassembled WGS sequence"/>
</dbReference>
<feature type="region of interest" description="Disordered" evidence="1">
    <location>
        <begin position="1"/>
        <end position="20"/>
    </location>
</feature>
<feature type="region of interest" description="Disordered" evidence="1">
    <location>
        <begin position="375"/>
        <end position="405"/>
    </location>
</feature>
<reference evidence="3" key="1">
    <citation type="submission" date="2021-05" db="EMBL/GenBank/DDBJ databases">
        <authorList>
            <person name="Stam R."/>
        </authorList>
    </citation>
    <scope>NUCLEOTIDE SEQUENCE</scope>
    <source>
        <strain evidence="3">CS162</strain>
    </source>
</reference>
<sequence length="790" mass="89780">MDDTTAGTEEGLGPAKTLETTQVQDQYIKLLLRKIALLEERLPAANNDDHASQKNDRPPEVPVEKEDANEEEEPRYVIIVNKWDPDTGEYKDDDITKSTEQKEIGPKPQSRRAFTFRKSTMLRSRINYIETVVSEAKIESEPLQRLIGTITKGLGAPELVTSLSSPFANLVWTWAEADEEAKKYVESETPDEKQARVDLRELMRIVSTSSGIQQLDQYFKERSFFVEEGTISHAALWTLFPPGTLIVSHPFLGEPQIFTVDSCDYFVREEHTFDLVCFSFDWAGTEFTRVPFEMKIRHWGSNRKSIAELPFYPLEYYTSPVDKNITSEDAIAQLKDQLIARGKKFVKLCTAEKGKQMRTYSGDAHFHAGRSFVNSADDEGMRRSRQDDDSSTSTETGAGGRNSEARYVKRKKVDGTTMVDFASFFEYLSPNTPILGDLSQFRGQLENLSPEKRANPIYMDMYKTHWDRHAPGKTMSDDQYLHCPPRVLGYALKQKKWAQLLVDKLNPPNEADSSVFHNKLQLDPDYKDLVSCSVQAHEYGKNLNAKGESMSLQDFAPDKGKGLVIMLYGHPGVGKTLTAESVALMAGKPLLSVGVSDIGIEGDKVEANLQKVFDLAGKWEAVLLFDEADVFLEARGRGENDLRRNAMVSVLLRVLEYYDGILILTTNRMRSFDIAVQSRIHIAIKYEELVHSQQMAIFKSFLEQLNRKRLVYDYDDLLEWVHRETRKLAFNGRQIRNVVSTAMGIALVDEANGGKLKRSHLIRVVEQTKQFKQDLIAEEELYKRLQKGIS</sequence>
<dbReference type="InterPro" id="IPR003593">
    <property type="entry name" value="AAA+_ATPase"/>
</dbReference>
<keyword evidence="4" id="KW-1185">Reference proteome</keyword>
<protein>
    <recommendedName>
        <fullName evidence="2">AAA+ ATPase domain-containing protein</fullName>
    </recommendedName>
</protein>
<dbReference type="Pfam" id="PF22942">
    <property type="entry name" value="DUF7025"/>
    <property type="match status" value="1"/>
</dbReference>
<feature type="region of interest" description="Disordered" evidence="1">
    <location>
        <begin position="88"/>
        <end position="109"/>
    </location>
</feature>
<feature type="domain" description="AAA+ ATPase" evidence="2">
    <location>
        <begin position="561"/>
        <end position="688"/>
    </location>
</feature>
<dbReference type="Gene3D" id="3.40.50.300">
    <property type="entry name" value="P-loop containing nucleotide triphosphate hydrolases"/>
    <property type="match status" value="1"/>
</dbReference>
<dbReference type="InterPro" id="IPR027417">
    <property type="entry name" value="P-loop_NTPase"/>
</dbReference>
<dbReference type="AlphaFoldDB" id="A0A8J2I2Z5"/>
<dbReference type="GO" id="GO:0005524">
    <property type="term" value="F:ATP binding"/>
    <property type="evidence" value="ECO:0007669"/>
    <property type="project" value="InterPro"/>
</dbReference>
<dbReference type="InterPro" id="IPR003959">
    <property type="entry name" value="ATPase_AAA_core"/>
</dbReference>
<feature type="region of interest" description="Disordered" evidence="1">
    <location>
        <begin position="44"/>
        <end position="72"/>
    </location>
</feature>
<feature type="compositionally biased region" description="Basic and acidic residues" evidence="1">
    <location>
        <begin position="88"/>
        <end position="105"/>
    </location>
</feature>
<gene>
    <name evidence="3" type="ORF">ALTATR162_LOCUS6445</name>
</gene>
<dbReference type="OrthoDB" id="10042665at2759"/>
<organism evidence="3 4">
    <name type="scientific">Alternaria atra</name>
    <dbReference type="NCBI Taxonomy" id="119953"/>
    <lineage>
        <taxon>Eukaryota</taxon>
        <taxon>Fungi</taxon>
        <taxon>Dikarya</taxon>
        <taxon>Ascomycota</taxon>
        <taxon>Pezizomycotina</taxon>
        <taxon>Dothideomycetes</taxon>
        <taxon>Pleosporomycetidae</taxon>
        <taxon>Pleosporales</taxon>
        <taxon>Pleosporineae</taxon>
        <taxon>Pleosporaceae</taxon>
        <taxon>Alternaria</taxon>
        <taxon>Alternaria sect. Ulocladioides</taxon>
    </lineage>
</organism>
<dbReference type="PANTHER" id="PTHR46411">
    <property type="entry name" value="FAMILY ATPASE, PUTATIVE-RELATED"/>
    <property type="match status" value="1"/>
</dbReference>
<evidence type="ECO:0000313" key="4">
    <source>
        <dbReference type="Proteomes" id="UP000676310"/>
    </source>
</evidence>
<accession>A0A8J2I2Z5</accession>
<feature type="compositionally biased region" description="Basic and acidic residues" evidence="1">
    <location>
        <begin position="379"/>
        <end position="388"/>
    </location>
</feature>
<dbReference type="SUPFAM" id="SSF52540">
    <property type="entry name" value="P-loop containing nucleoside triphosphate hydrolases"/>
    <property type="match status" value="1"/>
</dbReference>
<dbReference type="Pfam" id="PF23232">
    <property type="entry name" value="AAA_lid_13"/>
    <property type="match status" value="1"/>
</dbReference>
<evidence type="ECO:0000256" key="1">
    <source>
        <dbReference type="SAM" id="MobiDB-lite"/>
    </source>
</evidence>
<dbReference type="CDD" id="cd19481">
    <property type="entry name" value="RecA-like_protease"/>
    <property type="match status" value="1"/>
</dbReference>
<name>A0A8J2I2Z5_9PLEO</name>
<dbReference type="Pfam" id="PF00004">
    <property type="entry name" value="AAA"/>
    <property type="match status" value="1"/>
</dbReference>
<comment type="caution">
    <text evidence="3">The sequence shown here is derived from an EMBL/GenBank/DDBJ whole genome shotgun (WGS) entry which is preliminary data.</text>
</comment>
<dbReference type="SMART" id="SM00382">
    <property type="entry name" value="AAA"/>
    <property type="match status" value="1"/>
</dbReference>
<dbReference type="RefSeq" id="XP_043170002.1">
    <property type="nucleotide sequence ID" value="XM_043314067.1"/>
</dbReference>
<dbReference type="EMBL" id="CAJRGZ010000019">
    <property type="protein sequence ID" value="CAG5163407.1"/>
    <property type="molecule type" value="Genomic_DNA"/>
</dbReference>
<dbReference type="GeneID" id="67018335"/>
<dbReference type="InterPro" id="IPR054289">
    <property type="entry name" value="DUF7025"/>
</dbReference>
<feature type="compositionally biased region" description="Basic and acidic residues" evidence="1">
    <location>
        <begin position="44"/>
        <end position="66"/>
    </location>
</feature>
<dbReference type="PANTHER" id="PTHR46411:SF2">
    <property type="entry name" value="AAA+ ATPASE DOMAIN-CONTAINING PROTEIN"/>
    <property type="match status" value="1"/>
</dbReference>
<dbReference type="InterPro" id="IPR056599">
    <property type="entry name" value="AAA_lid_fung"/>
</dbReference>